<dbReference type="GO" id="GO:0005634">
    <property type="term" value="C:nucleus"/>
    <property type="evidence" value="ECO:0007669"/>
    <property type="project" value="TreeGrafter"/>
</dbReference>
<dbReference type="InterPro" id="IPR012416">
    <property type="entry name" value="CBP60"/>
</dbReference>
<comment type="caution">
    <text evidence="2">The sequence shown here is derived from an EMBL/GenBank/DDBJ whole genome shotgun (WGS) entry which is preliminary data.</text>
</comment>
<dbReference type="Proteomes" id="UP000886885">
    <property type="component" value="Chromosome 5D"/>
</dbReference>
<evidence type="ECO:0000259" key="1">
    <source>
        <dbReference type="Pfam" id="PF20452"/>
    </source>
</evidence>
<evidence type="ECO:0000313" key="2">
    <source>
        <dbReference type="EMBL" id="KAG6773131.1"/>
    </source>
</evidence>
<reference evidence="2" key="1">
    <citation type="journal article" date="2020" name="bioRxiv">
        <title>Hybrid origin of Populus tomentosa Carr. identified through genome sequencing and phylogenomic analysis.</title>
        <authorList>
            <person name="An X."/>
            <person name="Gao K."/>
            <person name="Chen Z."/>
            <person name="Li J."/>
            <person name="Yang X."/>
            <person name="Yang X."/>
            <person name="Zhou J."/>
            <person name="Guo T."/>
            <person name="Zhao T."/>
            <person name="Huang S."/>
            <person name="Miao D."/>
            <person name="Khan W.U."/>
            <person name="Rao P."/>
            <person name="Ye M."/>
            <person name="Lei B."/>
            <person name="Liao W."/>
            <person name="Wang J."/>
            <person name="Ji L."/>
            <person name="Li Y."/>
            <person name="Guo B."/>
            <person name="Mustafa N.S."/>
            <person name="Li S."/>
            <person name="Yun Q."/>
            <person name="Keller S.R."/>
            <person name="Mao J."/>
            <person name="Zhang R."/>
            <person name="Strauss S.H."/>
        </authorList>
    </citation>
    <scope>NUCLEOTIDE SEQUENCE</scope>
    <source>
        <strain evidence="2">GM15</strain>
        <tissue evidence="2">Leaf</tissue>
    </source>
</reference>
<dbReference type="PANTHER" id="PTHR31713:SF43">
    <property type="entry name" value="CALMODULIN-BINDING PROTEIN 60 G"/>
    <property type="match status" value="1"/>
</dbReference>
<name>A0A8X7ZPB6_POPTO</name>
<dbReference type="GO" id="GO:0043565">
    <property type="term" value="F:sequence-specific DNA binding"/>
    <property type="evidence" value="ECO:0007669"/>
    <property type="project" value="TreeGrafter"/>
</dbReference>
<dbReference type="InterPro" id="IPR046829">
    <property type="entry name" value="Calmod_bind_C"/>
</dbReference>
<feature type="domain" description="Calmodulin binding protein C-terminal" evidence="1">
    <location>
        <begin position="130"/>
        <end position="190"/>
    </location>
</feature>
<keyword evidence="3" id="KW-1185">Reference proteome</keyword>
<dbReference type="OrthoDB" id="748178at2759"/>
<dbReference type="Pfam" id="PF20452">
    <property type="entry name" value="Calmod_bind_C"/>
    <property type="match status" value="1"/>
</dbReference>
<dbReference type="AlphaFoldDB" id="A0A8X7ZPB6"/>
<protein>
    <recommendedName>
        <fullName evidence="1">Calmodulin binding protein C-terminal domain-containing protein</fullName>
    </recommendedName>
</protein>
<proteinExistence type="predicted"/>
<gene>
    <name evidence="2" type="ORF">POTOM_020387</name>
</gene>
<dbReference type="GO" id="GO:0003700">
    <property type="term" value="F:DNA-binding transcription factor activity"/>
    <property type="evidence" value="ECO:0007669"/>
    <property type="project" value="TreeGrafter"/>
</dbReference>
<accession>A0A8X7ZPB6</accession>
<dbReference type="PANTHER" id="PTHR31713">
    <property type="entry name" value="OS02G0177800 PROTEIN"/>
    <property type="match status" value="1"/>
</dbReference>
<dbReference type="GO" id="GO:0080142">
    <property type="term" value="P:regulation of salicylic acid biosynthetic process"/>
    <property type="evidence" value="ECO:0007669"/>
    <property type="project" value="TreeGrafter"/>
</dbReference>
<sequence length="393" mass="43904">MMFLSLIKVKLRMQLLLFQVVIVHFLKRVFLLLLESVMMSSKRDFQFVDGGDGIAMGAPAAQESKRFKKWVDFISFFFAVRNVMGRLSVSDLVSEIEPFLQAVVLGCVISNRTWDTIIRHATTCVVDDSKFYSYYDAGQSIGLLFDSIYQVVGAMLDGHKYESLHNLTPPQNVLVENIKRQAYENVDSFIQMDATALFGPSRSFTTLQAEPFNDPNIALQQLEFPVARQDQQEVRMDFYNSPSSTSYGYAESGSPLEVSVSQTSHQVEALPQMFRNSFKLTDFFPLPSNGENSWSPDGWPVLTSTQPSAGDMSDVQTSTWSPGNSTWGPGNAFIFTAGNEGDVGIFSSHPNFGVHVSQIRAPKARWCKLRAALKVGSLMRDVAAKRMLQSLCM</sequence>
<organism evidence="2 3">
    <name type="scientific">Populus tomentosa</name>
    <name type="common">Chinese white poplar</name>
    <dbReference type="NCBI Taxonomy" id="118781"/>
    <lineage>
        <taxon>Eukaryota</taxon>
        <taxon>Viridiplantae</taxon>
        <taxon>Streptophyta</taxon>
        <taxon>Embryophyta</taxon>
        <taxon>Tracheophyta</taxon>
        <taxon>Spermatophyta</taxon>
        <taxon>Magnoliopsida</taxon>
        <taxon>eudicotyledons</taxon>
        <taxon>Gunneridae</taxon>
        <taxon>Pentapetalae</taxon>
        <taxon>rosids</taxon>
        <taxon>fabids</taxon>
        <taxon>Malpighiales</taxon>
        <taxon>Salicaceae</taxon>
        <taxon>Saliceae</taxon>
        <taxon>Populus</taxon>
    </lineage>
</organism>
<dbReference type="EMBL" id="JAAWWB010000010">
    <property type="protein sequence ID" value="KAG6773131.1"/>
    <property type="molecule type" value="Genomic_DNA"/>
</dbReference>
<evidence type="ECO:0000313" key="3">
    <source>
        <dbReference type="Proteomes" id="UP000886885"/>
    </source>
</evidence>
<dbReference type="GO" id="GO:0005516">
    <property type="term" value="F:calmodulin binding"/>
    <property type="evidence" value="ECO:0007669"/>
    <property type="project" value="InterPro"/>
</dbReference>